<feature type="compositionally biased region" description="Basic residues" evidence="1">
    <location>
        <begin position="405"/>
        <end position="414"/>
    </location>
</feature>
<dbReference type="OrthoDB" id="5407645at2759"/>
<feature type="region of interest" description="Disordered" evidence="1">
    <location>
        <begin position="102"/>
        <end position="204"/>
    </location>
</feature>
<organism evidence="3 4">
    <name type="scientific">Ajellomyces capsulatus (strain H143)</name>
    <name type="common">Darling's disease fungus</name>
    <name type="synonym">Histoplasma capsulatum</name>
    <dbReference type="NCBI Taxonomy" id="544712"/>
    <lineage>
        <taxon>Eukaryota</taxon>
        <taxon>Fungi</taxon>
        <taxon>Dikarya</taxon>
        <taxon>Ascomycota</taxon>
        <taxon>Pezizomycotina</taxon>
        <taxon>Eurotiomycetes</taxon>
        <taxon>Eurotiomycetidae</taxon>
        <taxon>Onygenales</taxon>
        <taxon>Ajellomycetaceae</taxon>
        <taxon>Histoplasma</taxon>
    </lineage>
</organism>
<evidence type="ECO:0000313" key="4">
    <source>
        <dbReference type="Proteomes" id="UP000002624"/>
    </source>
</evidence>
<gene>
    <name evidence="3" type="ORF">HCDG_02384</name>
</gene>
<dbReference type="OMA" id="ITICTNT"/>
<feature type="region of interest" description="Disordered" evidence="1">
    <location>
        <begin position="234"/>
        <end position="261"/>
    </location>
</feature>
<dbReference type="eggNOG" id="ENOG502S1DF">
    <property type="taxonomic scope" value="Eukaryota"/>
</dbReference>
<dbReference type="HOGENOM" id="CLU_013056_1_0_1"/>
<feature type="compositionally biased region" description="Basic and acidic residues" evidence="1">
    <location>
        <begin position="181"/>
        <end position="197"/>
    </location>
</feature>
<feature type="chain" id="PRO_5002964181" evidence="2">
    <location>
        <begin position="19"/>
        <end position="671"/>
    </location>
</feature>
<name>C6H7I3_AJECH</name>
<feature type="region of interest" description="Disordered" evidence="1">
    <location>
        <begin position="616"/>
        <end position="658"/>
    </location>
</feature>
<protein>
    <submittedName>
        <fullName evidence="3">Uncharacterized protein</fullName>
    </submittedName>
</protein>
<reference evidence="4" key="1">
    <citation type="submission" date="2009-05" db="EMBL/GenBank/DDBJ databases">
        <title>The genome sequence of Ajellomyces capsulatus strain H143.</title>
        <authorList>
            <person name="Champion M."/>
            <person name="Cuomo C.A."/>
            <person name="Ma L.-J."/>
            <person name="Henn M.R."/>
            <person name="Sil A."/>
            <person name="Goldman B."/>
            <person name="Young S.K."/>
            <person name="Kodira C.D."/>
            <person name="Zeng Q."/>
            <person name="Koehrsen M."/>
            <person name="Alvarado L."/>
            <person name="Berlin A.M."/>
            <person name="Borenstein D."/>
            <person name="Chen Z."/>
            <person name="Engels R."/>
            <person name="Freedman E."/>
            <person name="Gellesch M."/>
            <person name="Goldberg J."/>
            <person name="Griggs A."/>
            <person name="Gujja S."/>
            <person name="Heiman D.I."/>
            <person name="Hepburn T.A."/>
            <person name="Howarth C."/>
            <person name="Jen D."/>
            <person name="Larson L."/>
            <person name="Lewis B."/>
            <person name="Mehta T."/>
            <person name="Park D."/>
            <person name="Pearson M."/>
            <person name="Roberts A."/>
            <person name="Saif S."/>
            <person name="Shea T.D."/>
            <person name="Shenoy N."/>
            <person name="Sisk P."/>
            <person name="Stolte C."/>
            <person name="Sykes S."/>
            <person name="Walk T."/>
            <person name="White J."/>
            <person name="Yandava C."/>
            <person name="Klein B."/>
            <person name="McEwen J.G."/>
            <person name="Puccia R."/>
            <person name="Goldman G.H."/>
            <person name="Felipe M.S."/>
            <person name="Nino-Vega G."/>
            <person name="San-Blas G."/>
            <person name="Taylor J.W."/>
            <person name="Mendoza L."/>
            <person name="Galagan J.E."/>
            <person name="Nusbaum C."/>
            <person name="Birren B.W."/>
        </authorList>
    </citation>
    <scope>NUCLEOTIDE SEQUENCE [LARGE SCALE GENOMIC DNA]</scope>
    <source>
        <strain evidence="4">H143</strain>
    </source>
</reference>
<keyword evidence="2" id="KW-0732">Signal</keyword>
<feature type="compositionally biased region" description="Basic and acidic residues" evidence="1">
    <location>
        <begin position="616"/>
        <end position="628"/>
    </location>
</feature>
<feature type="compositionally biased region" description="Polar residues" evidence="1">
    <location>
        <begin position="104"/>
        <end position="114"/>
    </location>
</feature>
<evidence type="ECO:0000256" key="1">
    <source>
        <dbReference type="SAM" id="MobiDB-lite"/>
    </source>
</evidence>
<feature type="compositionally biased region" description="Basic and acidic residues" evidence="1">
    <location>
        <begin position="122"/>
        <end position="137"/>
    </location>
</feature>
<feature type="signal peptide" evidence="2">
    <location>
        <begin position="1"/>
        <end position="18"/>
    </location>
</feature>
<evidence type="ECO:0000313" key="3">
    <source>
        <dbReference type="EMBL" id="EER44354.1"/>
    </source>
</evidence>
<accession>C6H7I3</accession>
<sequence>MAITKILCRPILSLAAVASPQPFLDCQGEDSKTGRFASQCSPLQTVAPCLTNKNSHRVIFIAGTPTIGFFLFLRYSCAMASYYENHPYNTQHRRAQTTDYYEPSYTTSRPSNSRWGGPTDLVRPDEPEDSHVEEIQRDFPPGSYTGSHPTDHGRSGGGAIYAKRRTAHDPSVRRTHSASGRGRDRHGDHYAPDEGYQRSRTHGYGNRLLCHPLEVTISYDLCARKLIQRIGDHDRYRSSRRSNSRSSTSITPSPRPRRRKSLSEQALAAFGLGGVSESHSEAFRARKEPGSWTGEKGKRVLTAAIGAGGANKLIDGHSDKHSKRHLIETTLAGLATNRVVNGPRSRSRSRGRARSEGRGAKELASAGLLAAVGKSAYDHFVSKSRTRERRSANDSDDDSSPDRSRRSRGSKKRSQSVSEYLSKGLAALGLEEGKQSSSHGNRRRERQRYNDDSDSDIGYSDKNRSRRRRSHSRDSYSRDVGSHPVSSSFSSLRDRGAVIPLSVNNGNGTDFESSCLSADEEKRTHRKLRRREIATTGLPTLARRSCRLYCRQESQARGTEIISDKARRQRTKNNLKDVASVAVAAIGIKSTVDERRDAAHHRAECNSFKARCGKERKERRSTKEREARSLSADDCDHRLSQNNNNNNSPSLVSVKDAPRYIHDGKGNLLRY</sequence>
<feature type="region of interest" description="Disordered" evidence="1">
    <location>
        <begin position="337"/>
        <end position="360"/>
    </location>
</feature>
<dbReference type="VEuPathDB" id="FungiDB:HCDG_02384"/>
<evidence type="ECO:0000256" key="2">
    <source>
        <dbReference type="SAM" id="SignalP"/>
    </source>
</evidence>
<feature type="region of interest" description="Disordered" evidence="1">
    <location>
        <begin position="381"/>
        <end position="491"/>
    </location>
</feature>
<proteinExistence type="predicted"/>
<dbReference type="STRING" id="544712.C6H7I3"/>
<dbReference type="EMBL" id="GG692420">
    <property type="protein sequence ID" value="EER44354.1"/>
    <property type="molecule type" value="Genomic_DNA"/>
</dbReference>
<dbReference type="Proteomes" id="UP000002624">
    <property type="component" value="Unassembled WGS sequence"/>
</dbReference>
<dbReference type="AlphaFoldDB" id="C6H7I3"/>
<feature type="compositionally biased region" description="Basic and acidic residues" evidence="1">
    <location>
        <begin position="472"/>
        <end position="481"/>
    </location>
</feature>